<keyword evidence="4 9" id="KW-0812">Transmembrane</keyword>
<dbReference type="PROSITE" id="PS00216">
    <property type="entry name" value="SUGAR_TRANSPORT_1"/>
    <property type="match status" value="1"/>
</dbReference>
<dbReference type="PRINTS" id="PR00171">
    <property type="entry name" value="SUGRTRNSPORT"/>
</dbReference>
<dbReference type="PANTHER" id="PTHR48022:SF45">
    <property type="entry name" value="MAJOR FACILITATOR SUPERFAMILY (MFS) PROFILE DOMAIN-CONTAINING PROTEIN-RELATED"/>
    <property type="match status" value="1"/>
</dbReference>
<dbReference type="GO" id="GO:0005351">
    <property type="term" value="F:carbohydrate:proton symporter activity"/>
    <property type="evidence" value="ECO:0007669"/>
    <property type="project" value="TreeGrafter"/>
</dbReference>
<evidence type="ECO:0000256" key="2">
    <source>
        <dbReference type="ARBA" id="ARBA00010992"/>
    </source>
</evidence>
<comment type="subcellular location">
    <subcellularLocation>
        <location evidence="1">Membrane</location>
        <topology evidence="1">Multi-pass membrane protein</topology>
    </subcellularLocation>
</comment>
<feature type="transmembrane region" description="Helical" evidence="9">
    <location>
        <begin position="12"/>
        <end position="30"/>
    </location>
</feature>
<dbReference type="InterPro" id="IPR050360">
    <property type="entry name" value="MFS_Sugar_Transporters"/>
</dbReference>
<feature type="transmembrane region" description="Helical" evidence="9">
    <location>
        <begin position="62"/>
        <end position="84"/>
    </location>
</feature>
<accession>A0AAD7HD46</accession>
<keyword evidence="12" id="KW-1185">Reference proteome</keyword>
<dbReference type="PROSITE" id="PS50850">
    <property type="entry name" value="MFS"/>
    <property type="match status" value="1"/>
</dbReference>
<keyword evidence="5 9" id="KW-1133">Transmembrane helix</keyword>
<dbReference type="InterPro" id="IPR036259">
    <property type="entry name" value="MFS_trans_sf"/>
</dbReference>
<dbReference type="PANTHER" id="PTHR48022">
    <property type="entry name" value="PLASTIDIC GLUCOSE TRANSPORTER 4"/>
    <property type="match status" value="1"/>
</dbReference>
<evidence type="ECO:0000256" key="6">
    <source>
        <dbReference type="ARBA" id="ARBA00023136"/>
    </source>
</evidence>
<dbReference type="EMBL" id="JARJLG010000316">
    <property type="protein sequence ID" value="KAJ7717530.1"/>
    <property type="molecule type" value="Genomic_DNA"/>
</dbReference>
<evidence type="ECO:0000256" key="1">
    <source>
        <dbReference type="ARBA" id="ARBA00004141"/>
    </source>
</evidence>
<dbReference type="NCBIfam" id="TIGR00879">
    <property type="entry name" value="SP"/>
    <property type="match status" value="1"/>
</dbReference>
<protein>
    <submittedName>
        <fullName evidence="11">General substrate transporter</fullName>
    </submittedName>
</protein>
<comment type="caution">
    <text evidence="11">The sequence shown here is derived from an EMBL/GenBank/DDBJ whole genome shotgun (WGS) entry which is preliminary data.</text>
</comment>
<evidence type="ECO:0000256" key="7">
    <source>
        <dbReference type="ARBA" id="ARBA00049119"/>
    </source>
</evidence>
<gene>
    <name evidence="11" type="ORF">DFH07DRAFT_907323</name>
</gene>
<dbReference type="Proteomes" id="UP001215280">
    <property type="component" value="Unassembled WGS sequence"/>
</dbReference>
<sequence length="514" mass="56652">MQRYFGLRGTSLNAALIWAVIMPAYLLFGYNTAVAGGLLDLPQWIELFPQMYDGQKAHNSQIQGTVVAVYTLGTLFGALSCLLIGDKLGRRHTMMLGAFVTTIGSILQCSAFSFVQLIVGRVMTGIGFGAISVAAPNWQAECSRAEHRGFVIMLLGLFNSAGLATAAWINYGLSHTTGGISWRFSLAFPCFYSAIIFFSVPFWPESPRWLVKKGRTEEARHVLAALDDVPLDSVEIAQEVEEIEISLEETGKGSFRDIFRNGPGRFANRAFIAAVAQCFQQMCGINVLGYYQTTIFINFLKLNSNTSRILSATVYTWQTVCAPIGLFAIERAGRRKLMIFGAAGMGLCMAMAAGCTSHPANHPAIHTAIAFIYLFSTFFVTGYLGLPFLYASEIAPLSVRTPITAISTASKWLFSYVVAQATPTGFNSLGYKYFIIYAVINWFLILPTVYFLFPETQGLQLESVDRIFLESRGIFDPVRVAKKLRARAVVDEGGPSTYMELGQRRNLSMKGKRC</sequence>
<feature type="domain" description="Major facilitator superfamily (MFS) profile" evidence="10">
    <location>
        <begin position="17"/>
        <end position="457"/>
    </location>
</feature>
<dbReference type="InterPro" id="IPR003663">
    <property type="entry name" value="Sugar/inositol_transpt"/>
</dbReference>
<proteinExistence type="inferred from homology"/>
<dbReference type="InterPro" id="IPR005829">
    <property type="entry name" value="Sugar_transporter_CS"/>
</dbReference>
<feature type="transmembrane region" description="Helical" evidence="9">
    <location>
        <begin position="403"/>
        <end position="422"/>
    </location>
</feature>
<keyword evidence="3 8" id="KW-0813">Transport</keyword>
<dbReference type="InterPro" id="IPR020846">
    <property type="entry name" value="MFS_dom"/>
</dbReference>
<evidence type="ECO:0000256" key="3">
    <source>
        <dbReference type="ARBA" id="ARBA00022448"/>
    </source>
</evidence>
<comment type="catalytic activity">
    <reaction evidence="7">
        <text>myo-inositol(out) + H(+)(out) = myo-inositol(in) + H(+)(in)</text>
        <dbReference type="Rhea" id="RHEA:60364"/>
        <dbReference type="ChEBI" id="CHEBI:15378"/>
        <dbReference type="ChEBI" id="CHEBI:17268"/>
    </reaction>
</comment>
<evidence type="ECO:0000259" key="10">
    <source>
        <dbReference type="PROSITE" id="PS50850"/>
    </source>
</evidence>
<evidence type="ECO:0000256" key="8">
    <source>
        <dbReference type="RuleBase" id="RU003346"/>
    </source>
</evidence>
<feature type="transmembrane region" description="Helical" evidence="9">
    <location>
        <begin position="181"/>
        <end position="203"/>
    </location>
</feature>
<feature type="transmembrane region" description="Helical" evidence="9">
    <location>
        <begin position="337"/>
        <end position="359"/>
    </location>
</feature>
<evidence type="ECO:0000256" key="9">
    <source>
        <dbReference type="SAM" id="Phobius"/>
    </source>
</evidence>
<evidence type="ECO:0000313" key="11">
    <source>
        <dbReference type="EMBL" id="KAJ7717530.1"/>
    </source>
</evidence>
<reference evidence="11" key="1">
    <citation type="submission" date="2023-03" db="EMBL/GenBank/DDBJ databases">
        <title>Massive genome expansion in bonnet fungi (Mycena s.s.) driven by repeated elements and novel gene families across ecological guilds.</title>
        <authorList>
            <consortium name="Lawrence Berkeley National Laboratory"/>
            <person name="Harder C.B."/>
            <person name="Miyauchi S."/>
            <person name="Viragh M."/>
            <person name="Kuo A."/>
            <person name="Thoen E."/>
            <person name="Andreopoulos B."/>
            <person name="Lu D."/>
            <person name="Skrede I."/>
            <person name="Drula E."/>
            <person name="Henrissat B."/>
            <person name="Morin E."/>
            <person name="Kohler A."/>
            <person name="Barry K."/>
            <person name="LaButti K."/>
            <person name="Morin E."/>
            <person name="Salamov A."/>
            <person name="Lipzen A."/>
            <person name="Mereny Z."/>
            <person name="Hegedus B."/>
            <person name="Baldrian P."/>
            <person name="Stursova M."/>
            <person name="Weitz H."/>
            <person name="Taylor A."/>
            <person name="Grigoriev I.V."/>
            <person name="Nagy L.G."/>
            <person name="Martin F."/>
            <person name="Kauserud H."/>
        </authorList>
    </citation>
    <scope>NUCLEOTIDE SEQUENCE</scope>
    <source>
        <strain evidence="11">CBHHK188m</strain>
    </source>
</reference>
<dbReference type="AlphaFoldDB" id="A0AAD7HD46"/>
<feature type="transmembrane region" description="Helical" evidence="9">
    <location>
        <begin position="150"/>
        <end position="169"/>
    </location>
</feature>
<organism evidence="11 12">
    <name type="scientific">Mycena maculata</name>
    <dbReference type="NCBI Taxonomy" id="230809"/>
    <lineage>
        <taxon>Eukaryota</taxon>
        <taxon>Fungi</taxon>
        <taxon>Dikarya</taxon>
        <taxon>Basidiomycota</taxon>
        <taxon>Agaricomycotina</taxon>
        <taxon>Agaricomycetes</taxon>
        <taxon>Agaricomycetidae</taxon>
        <taxon>Agaricales</taxon>
        <taxon>Marasmiineae</taxon>
        <taxon>Mycenaceae</taxon>
        <taxon>Mycena</taxon>
    </lineage>
</organism>
<name>A0AAD7HD46_9AGAR</name>
<dbReference type="SUPFAM" id="SSF103473">
    <property type="entry name" value="MFS general substrate transporter"/>
    <property type="match status" value="1"/>
</dbReference>
<feature type="transmembrane region" description="Helical" evidence="9">
    <location>
        <begin position="365"/>
        <end position="391"/>
    </location>
</feature>
<evidence type="ECO:0000256" key="5">
    <source>
        <dbReference type="ARBA" id="ARBA00022989"/>
    </source>
</evidence>
<dbReference type="Gene3D" id="1.20.1250.20">
    <property type="entry name" value="MFS general substrate transporter like domains"/>
    <property type="match status" value="1"/>
</dbReference>
<dbReference type="GO" id="GO:0016020">
    <property type="term" value="C:membrane"/>
    <property type="evidence" value="ECO:0007669"/>
    <property type="project" value="UniProtKB-SubCell"/>
</dbReference>
<evidence type="ECO:0000313" key="12">
    <source>
        <dbReference type="Proteomes" id="UP001215280"/>
    </source>
</evidence>
<comment type="similarity">
    <text evidence="2 8">Belongs to the major facilitator superfamily. Sugar transporter (TC 2.A.1.1) family.</text>
</comment>
<feature type="transmembrane region" description="Helical" evidence="9">
    <location>
        <begin position="96"/>
        <end position="115"/>
    </location>
</feature>
<dbReference type="Pfam" id="PF00083">
    <property type="entry name" value="Sugar_tr"/>
    <property type="match status" value="1"/>
</dbReference>
<keyword evidence="6 9" id="KW-0472">Membrane</keyword>
<dbReference type="InterPro" id="IPR005828">
    <property type="entry name" value="MFS_sugar_transport-like"/>
</dbReference>
<feature type="transmembrane region" description="Helical" evidence="9">
    <location>
        <begin position="434"/>
        <end position="453"/>
    </location>
</feature>
<evidence type="ECO:0000256" key="4">
    <source>
        <dbReference type="ARBA" id="ARBA00022692"/>
    </source>
</evidence>